<keyword evidence="3 4" id="KW-0663">Pyridoxal phosphate</keyword>
<dbReference type="InterPro" id="IPR005814">
    <property type="entry name" value="Aminotrans_3"/>
</dbReference>
<evidence type="ECO:0000313" key="6">
    <source>
        <dbReference type="Proteomes" id="UP001055102"/>
    </source>
</evidence>
<dbReference type="SUPFAM" id="SSF53383">
    <property type="entry name" value="PLP-dependent transferases"/>
    <property type="match status" value="1"/>
</dbReference>
<dbReference type="InterPro" id="IPR015424">
    <property type="entry name" value="PyrdxlP-dep_Trfase"/>
</dbReference>
<organism evidence="5 6">
    <name type="scientific">Methylobacterium jeotgali</name>
    <dbReference type="NCBI Taxonomy" id="381630"/>
    <lineage>
        <taxon>Bacteria</taxon>
        <taxon>Pseudomonadati</taxon>
        <taxon>Pseudomonadota</taxon>
        <taxon>Alphaproteobacteria</taxon>
        <taxon>Hyphomicrobiales</taxon>
        <taxon>Methylobacteriaceae</taxon>
        <taxon>Methylobacterium</taxon>
    </lineage>
</organism>
<protein>
    <submittedName>
        <fullName evidence="5">Beta-alanine--pyruvate aminotransferase</fullName>
    </submittedName>
</protein>
<dbReference type="EMBL" id="BPQR01000061">
    <property type="protein sequence ID" value="GJE08081.1"/>
    <property type="molecule type" value="Genomic_DNA"/>
</dbReference>
<dbReference type="Proteomes" id="UP001055102">
    <property type="component" value="Unassembled WGS sequence"/>
</dbReference>
<dbReference type="PANTHER" id="PTHR43094:SF1">
    <property type="entry name" value="AMINOTRANSFERASE CLASS-III"/>
    <property type="match status" value="1"/>
</dbReference>
<dbReference type="InterPro" id="IPR015422">
    <property type="entry name" value="PyrdxlP-dep_Trfase_small"/>
</dbReference>
<gene>
    <name evidence="5" type="primary">bauA</name>
    <name evidence="5" type="ORF">AOPFMNJM_3415</name>
</gene>
<dbReference type="CDD" id="cd00610">
    <property type="entry name" value="OAT_like"/>
    <property type="match status" value="1"/>
</dbReference>
<comment type="caution">
    <text evidence="5">The sequence shown here is derived from an EMBL/GenBank/DDBJ whole genome shotgun (WGS) entry which is preliminary data.</text>
</comment>
<keyword evidence="5" id="KW-0808">Transferase</keyword>
<evidence type="ECO:0000256" key="4">
    <source>
        <dbReference type="RuleBase" id="RU003560"/>
    </source>
</evidence>
<keyword evidence="6" id="KW-1185">Reference proteome</keyword>
<dbReference type="InterPro" id="IPR015421">
    <property type="entry name" value="PyrdxlP-dep_Trfase_major"/>
</dbReference>
<dbReference type="PANTHER" id="PTHR43094">
    <property type="entry name" value="AMINOTRANSFERASE"/>
    <property type="match status" value="1"/>
</dbReference>
<comment type="cofactor">
    <cofactor evidence="1">
        <name>pyridoxal 5'-phosphate</name>
        <dbReference type="ChEBI" id="CHEBI:597326"/>
    </cofactor>
</comment>
<keyword evidence="5" id="KW-0032">Aminotransferase</keyword>
<dbReference type="PROSITE" id="PS00600">
    <property type="entry name" value="AA_TRANSFER_CLASS_3"/>
    <property type="match status" value="1"/>
</dbReference>
<evidence type="ECO:0000256" key="2">
    <source>
        <dbReference type="ARBA" id="ARBA00008954"/>
    </source>
</evidence>
<reference evidence="5" key="1">
    <citation type="journal article" date="2021" name="Front. Microbiol.">
        <title>Comprehensive Comparative Genomics and Phenotyping of Methylobacterium Species.</title>
        <authorList>
            <person name="Alessa O."/>
            <person name="Ogura Y."/>
            <person name="Fujitani Y."/>
            <person name="Takami H."/>
            <person name="Hayashi T."/>
            <person name="Sahin N."/>
            <person name="Tani A."/>
        </authorList>
    </citation>
    <scope>NUCLEOTIDE SEQUENCE</scope>
    <source>
        <strain evidence="5">LMG 23639</strain>
    </source>
</reference>
<dbReference type="Gene3D" id="3.40.640.10">
    <property type="entry name" value="Type I PLP-dependent aspartate aminotransferase-like (Major domain)"/>
    <property type="match status" value="1"/>
</dbReference>
<evidence type="ECO:0000313" key="5">
    <source>
        <dbReference type="EMBL" id="GJE08081.1"/>
    </source>
</evidence>
<reference evidence="5" key="2">
    <citation type="submission" date="2021-08" db="EMBL/GenBank/DDBJ databases">
        <authorList>
            <person name="Tani A."/>
            <person name="Ola A."/>
            <person name="Ogura Y."/>
            <person name="Katsura K."/>
            <person name="Hayashi T."/>
        </authorList>
    </citation>
    <scope>NUCLEOTIDE SEQUENCE</scope>
    <source>
        <strain evidence="5">LMG 23639</strain>
    </source>
</reference>
<comment type="similarity">
    <text evidence="2 4">Belongs to the class-III pyridoxal-phosphate-dependent aminotransferase family.</text>
</comment>
<sequence>MDGPSPSPEPNDLGAWWMPFTANRAFRAKPRLLAGAEGMHYTTPDGRRVLDGIAGLWCCNAGHNRAPIVAAIRAQAGALDYAPPFQFGHPGAFALASRLAHLAPGDLDRVFLCGSGSEAVDTALKIALAYWQARGEGRRTRLIGRERGYHGVGFGGISVGGLSANRKAFGSLLPGVDHLPHTYDRERQAFTLGEPDWGAERADELERIVALHDASTIAAVIVEPMAGSTGVLPPPKGYLERLRAICDRHGLLLVFDEVITGFGRLGHAFAAERYGVVPDMICFAKGVTSGTVPMGGVLVREPIHAALMQGPTHVVELFHGYTYSGHPLACAAALATLDLYRDEDLFTRARALEVGFGQAVMSLKGLPNVLDIRTVGLAAGIDLAPKPGAPGLRGFEAMDRAFDAGLVLRAAGDTLALTPPLIASEDEIGRMVGITGDAIRAVA</sequence>
<dbReference type="InterPro" id="IPR049704">
    <property type="entry name" value="Aminotrans_3_PPA_site"/>
</dbReference>
<accession>A0ABQ4SXZ8</accession>
<evidence type="ECO:0000256" key="1">
    <source>
        <dbReference type="ARBA" id="ARBA00001933"/>
    </source>
</evidence>
<dbReference type="Pfam" id="PF00202">
    <property type="entry name" value="Aminotran_3"/>
    <property type="match status" value="1"/>
</dbReference>
<dbReference type="GO" id="GO:0008483">
    <property type="term" value="F:transaminase activity"/>
    <property type="evidence" value="ECO:0007669"/>
    <property type="project" value="UniProtKB-KW"/>
</dbReference>
<proteinExistence type="inferred from homology"/>
<dbReference type="Gene3D" id="3.90.1150.10">
    <property type="entry name" value="Aspartate Aminotransferase, domain 1"/>
    <property type="match status" value="1"/>
</dbReference>
<evidence type="ECO:0000256" key="3">
    <source>
        <dbReference type="ARBA" id="ARBA00022898"/>
    </source>
</evidence>
<name>A0ABQ4SXZ8_9HYPH</name>